<evidence type="ECO:0000256" key="5">
    <source>
        <dbReference type="ARBA" id="ARBA00023136"/>
    </source>
</evidence>
<evidence type="ECO:0000256" key="9">
    <source>
        <dbReference type="SAM" id="Phobius"/>
    </source>
</evidence>
<comment type="subcellular location">
    <subcellularLocation>
        <location evidence="1">Membrane</location>
    </subcellularLocation>
</comment>
<dbReference type="GO" id="GO:0005912">
    <property type="term" value="C:adherens junction"/>
    <property type="evidence" value="ECO:0007669"/>
    <property type="project" value="TreeGrafter"/>
</dbReference>
<feature type="compositionally biased region" description="Basic and acidic residues" evidence="8">
    <location>
        <begin position="443"/>
        <end position="458"/>
    </location>
</feature>
<dbReference type="InterPro" id="IPR036179">
    <property type="entry name" value="Ig-like_dom_sf"/>
</dbReference>
<feature type="region of interest" description="Disordered" evidence="8">
    <location>
        <begin position="703"/>
        <end position="723"/>
    </location>
</feature>
<evidence type="ECO:0000256" key="8">
    <source>
        <dbReference type="SAM" id="MobiDB-lite"/>
    </source>
</evidence>
<reference evidence="12 13" key="1">
    <citation type="journal article" date="2015" name="Nat. Commun.">
        <title>Lucilia cuprina genome unlocks parasitic fly biology to underpin future interventions.</title>
        <authorList>
            <person name="Anstead C.A."/>
            <person name="Korhonen P.K."/>
            <person name="Young N.D."/>
            <person name="Hall R.S."/>
            <person name="Jex A.R."/>
            <person name="Murali S.C."/>
            <person name="Hughes D.S."/>
            <person name="Lee S.F."/>
            <person name="Perry T."/>
            <person name="Stroehlein A.J."/>
            <person name="Ansell B.R."/>
            <person name="Breugelmans B."/>
            <person name="Hofmann A."/>
            <person name="Qu J."/>
            <person name="Dugan S."/>
            <person name="Lee S.L."/>
            <person name="Chao H."/>
            <person name="Dinh H."/>
            <person name="Han Y."/>
            <person name="Doddapaneni H.V."/>
            <person name="Worley K.C."/>
            <person name="Muzny D.M."/>
            <person name="Ioannidis P."/>
            <person name="Waterhouse R.M."/>
            <person name="Zdobnov E.M."/>
            <person name="James P.J."/>
            <person name="Bagnall N.H."/>
            <person name="Kotze A.C."/>
            <person name="Gibbs R.A."/>
            <person name="Richards S."/>
            <person name="Batterham P."/>
            <person name="Gasser R.B."/>
        </authorList>
    </citation>
    <scope>NUCLEOTIDE SEQUENCE [LARGE SCALE GENOMIC DNA]</scope>
    <source>
        <strain evidence="12 13">LS</strain>
        <tissue evidence="12">Full body</tissue>
    </source>
</reference>
<keyword evidence="4" id="KW-0130">Cell adhesion</keyword>
<evidence type="ECO:0000256" key="2">
    <source>
        <dbReference type="ARBA" id="ARBA00022729"/>
    </source>
</evidence>
<dbReference type="PANTHER" id="PTHR23277:SF108">
    <property type="entry name" value="FASCICLIN-3"/>
    <property type="match status" value="1"/>
</dbReference>
<feature type="region of interest" description="Disordered" evidence="8">
    <location>
        <begin position="543"/>
        <end position="586"/>
    </location>
</feature>
<evidence type="ECO:0000256" key="10">
    <source>
        <dbReference type="SAM" id="SignalP"/>
    </source>
</evidence>
<keyword evidence="5 9" id="KW-0472">Membrane</keyword>
<dbReference type="CDD" id="cd00096">
    <property type="entry name" value="Ig"/>
    <property type="match status" value="1"/>
</dbReference>
<keyword evidence="13" id="KW-1185">Reference proteome</keyword>
<dbReference type="AlphaFoldDB" id="A0A0L0BZ48"/>
<dbReference type="PANTHER" id="PTHR23277">
    <property type="entry name" value="NECTIN-RELATED"/>
    <property type="match status" value="1"/>
</dbReference>
<dbReference type="GO" id="GO:0007157">
    <property type="term" value="P:heterophilic cell-cell adhesion via plasma membrane cell adhesion molecules"/>
    <property type="evidence" value="ECO:0007669"/>
    <property type="project" value="TreeGrafter"/>
</dbReference>
<feature type="transmembrane region" description="Helical" evidence="9">
    <location>
        <begin position="361"/>
        <end position="383"/>
    </location>
</feature>
<feature type="compositionally biased region" description="Basic and acidic residues" evidence="8">
    <location>
        <begin position="662"/>
        <end position="673"/>
    </location>
</feature>
<keyword evidence="6" id="KW-1015">Disulfide bond</keyword>
<evidence type="ECO:0000259" key="11">
    <source>
        <dbReference type="Pfam" id="PF08205"/>
    </source>
</evidence>
<feature type="domain" description="CD80-like immunoglobulin C2-set" evidence="11">
    <location>
        <begin position="157"/>
        <end position="234"/>
    </location>
</feature>
<feature type="compositionally biased region" description="Low complexity" evidence="8">
    <location>
        <begin position="677"/>
        <end position="688"/>
    </location>
</feature>
<dbReference type="InterPro" id="IPR051427">
    <property type="entry name" value="Nectin/Nectin-like"/>
</dbReference>
<dbReference type="Pfam" id="PF08205">
    <property type="entry name" value="C2-set_2"/>
    <property type="match status" value="1"/>
</dbReference>
<feature type="chain" id="PRO_5005535592" evidence="10">
    <location>
        <begin position="34"/>
        <end position="762"/>
    </location>
</feature>
<dbReference type="GO" id="GO:0007156">
    <property type="term" value="P:homophilic cell adhesion via plasma membrane adhesion molecules"/>
    <property type="evidence" value="ECO:0007669"/>
    <property type="project" value="TreeGrafter"/>
</dbReference>
<accession>A0A0L0BZ48</accession>
<dbReference type="OMA" id="PIVEWTI"/>
<organism evidence="12 13">
    <name type="scientific">Lucilia cuprina</name>
    <name type="common">Green bottle fly</name>
    <name type="synonym">Australian sheep blowfly</name>
    <dbReference type="NCBI Taxonomy" id="7375"/>
    <lineage>
        <taxon>Eukaryota</taxon>
        <taxon>Metazoa</taxon>
        <taxon>Ecdysozoa</taxon>
        <taxon>Arthropoda</taxon>
        <taxon>Hexapoda</taxon>
        <taxon>Insecta</taxon>
        <taxon>Pterygota</taxon>
        <taxon>Neoptera</taxon>
        <taxon>Endopterygota</taxon>
        <taxon>Diptera</taxon>
        <taxon>Brachycera</taxon>
        <taxon>Muscomorpha</taxon>
        <taxon>Oestroidea</taxon>
        <taxon>Calliphoridae</taxon>
        <taxon>Luciliinae</taxon>
        <taxon>Lucilia</taxon>
    </lineage>
</organism>
<feature type="compositionally biased region" description="Polar residues" evidence="8">
    <location>
        <begin position="567"/>
        <end position="586"/>
    </location>
</feature>
<dbReference type="InterPro" id="IPR013162">
    <property type="entry name" value="CD80_C2-set"/>
</dbReference>
<keyword evidence="9" id="KW-0812">Transmembrane</keyword>
<dbReference type="GO" id="GO:0016020">
    <property type="term" value="C:membrane"/>
    <property type="evidence" value="ECO:0007669"/>
    <property type="project" value="UniProtKB-SubCell"/>
</dbReference>
<sequence length="762" mass="84117">MFQQLLNKMGLQQQKFYIIMCILAILTDSLARAQVTVEPNTAVLNEGDPTELLCRYAHHTITYCRIEIPGESKIFNLSPEWNKTPGFTYFGKGLQAGECGVSIQRVKALNNGQVKCNLGVEGEELSGTIDLVVALRPKQPLVELITKPDREGYFNAHSNFQARCIVPEGRPAANITWLIDNQPADKRVGPLDVTSNNPNGLELSTTIQEIQWTLTPEDNGRKLVCRSHHQTDRENLPPQEGSFNLLVRYSPIQQEETLVYGLYLDQTVTVNLTIRSNPAPIVEWTIDGNVIRQGEQDGRFSVFEPVYLGQDMYNVTLIIAGLTLEDTTKTYNLRASNALGYADYTVRISSSATPPASGLEIGAIVGIVVAVAILVLIVLLVLFARATGRWCFGGKSVKMSTNETGDNQQHGQSVALLETPNGVTIIGNKPSNGNAMLTNYNHDHEQNEVERRNLRNSENEDDSFEYGTDRESSVYNPTTMPLRSVMAQAGGRNSQKNTDAENAHDQSDLLTKGNQLGIPESRFSRWIPKDQREILEKQAKIMAERMKPKTPEPKRIAETPEEPTTPKTQSPTISRINANQTPASTTAVQMKQNNVPTETEIYSDTESADVKATSTATTATTAAVSELDANAPVNNESATNNADNKKSKRLPSFAAIFKRMNERDTSNKRKNYEQEVNNEGEGLTPTNTTTAAGTITEANEQLATDGNTNINTDGNDNQPKEDKQLVYAELVLKPAENNEPLPAKSSTEYAEIVYVKKDENPK</sequence>
<dbReference type="Gene3D" id="2.60.40.10">
    <property type="entry name" value="Immunoglobulins"/>
    <property type="match status" value="2"/>
</dbReference>
<feature type="region of interest" description="Disordered" evidence="8">
    <location>
        <begin position="443"/>
        <end position="516"/>
    </location>
</feature>
<evidence type="ECO:0000313" key="13">
    <source>
        <dbReference type="Proteomes" id="UP000037069"/>
    </source>
</evidence>
<feature type="signal peptide" evidence="10">
    <location>
        <begin position="1"/>
        <end position="33"/>
    </location>
</feature>
<feature type="compositionally biased region" description="Low complexity" evidence="8">
    <location>
        <begin position="703"/>
        <end position="717"/>
    </location>
</feature>
<evidence type="ECO:0000256" key="6">
    <source>
        <dbReference type="ARBA" id="ARBA00023157"/>
    </source>
</evidence>
<protein>
    <submittedName>
        <fullName evidence="12">Fasciclin-3</fullName>
    </submittedName>
</protein>
<feature type="compositionally biased region" description="Basic and acidic residues" evidence="8">
    <location>
        <begin position="543"/>
        <end position="558"/>
    </location>
</feature>
<dbReference type="Proteomes" id="UP000037069">
    <property type="component" value="Unassembled WGS sequence"/>
</dbReference>
<feature type="region of interest" description="Disordered" evidence="8">
    <location>
        <begin position="631"/>
        <end position="650"/>
    </location>
</feature>
<dbReference type="OrthoDB" id="6345017at2759"/>
<keyword evidence="3" id="KW-0677">Repeat</keyword>
<feature type="compositionally biased region" description="Polar residues" evidence="8">
    <location>
        <begin position="632"/>
        <end position="642"/>
    </location>
</feature>
<evidence type="ECO:0000256" key="3">
    <source>
        <dbReference type="ARBA" id="ARBA00022737"/>
    </source>
</evidence>
<keyword evidence="7" id="KW-0325">Glycoprotein</keyword>
<evidence type="ECO:0000256" key="1">
    <source>
        <dbReference type="ARBA" id="ARBA00004370"/>
    </source>
</evidence>
<dbReference type="InterPro" id="IPR013783">
    <property type="entry name" value="Ig-like_fold"/>
</dbReference>
<keyword evidence="9" id="KW-1133">Transmembrane helix</keyword>
<name>A0A0L0BZ48_LUCCU</name>
<evidence type="ECO:0000313" key="12">
    <source>
        <dbReference type="EMBL" id="KNC24509.1"/>
    </source>
</evidence>
<keyword evidence="2 10" id="KW-0732">Signal</keyword>
<feature type="compositionally biased region" description="Basic and acidic residues" evidence="8">
    <location>
        <begin position="498"/>
        <end position="507"/>
    </location>
</feature>
<dbReference type="STRING" id="7375.A0A0L0BZ48"/>
<feature type="region of interest" description="Disordered" evidence="8">
    <location>
        <begin position="662"/>
        <end position="688"/>
    </location>
</feature>
<dbReference type="EMBL" id="JRES01001220">
    <property type="protein sequence ID" value="KNC24509.1"/>
    <property type="molecule type" value="Genomic_DNA"/>
</dbReference>
<proteinExistence type="predicted"/>
<comment type="caution">
    <text evidence="12">The sequence shown here is derived from an EMBL/GenBank/DDBJ whole genome shotgun (WGS) entry which is preliminary data.</text>
</comment>
<dbReference type="SUPFAM" id="SSF48726">
    <property type="entry name" value="Immunoglobulin"/>
    <property type="match status" value="2"/>
</dbReference>
<evidence type="ECO:0000256" key="4">
    <source>
        <dbReference type="ARBA" id="ARBA00022889"/>
    </source>
</evidence>
<evidence type="ECO:0000256" key="7">
    <source>
        <dbReference type="ARBA" id="ARBA00023180"/>
    </source>
</evidence>
<gene>
    <name evidence="12" type="ORF">FF38_08898</name>
</gene>